<dbReference type="PANTHER" id="PTHR36694">
    <property type="entry name" value="PASIFLORA 1, ISOFORM A-RELATED"/>
    <property type="match status" value="1"/>
</dbReference>
<dbReference type="InterPro" id="IPR031720">
    <property type="entry name" value="DUF4728"/>
</dbReference>
<dbReference type="Proteomes" id="UP001165740">
    <property type="component" value="Chromosome 8"/>
</dbReference>
<dbReference type="OrthoDB" id="10067585at2759"/>
<keyword evidence="2" id="KW-1133">Transmembrane helix</keyword>
<feature type="transmembrane region" description="Helical" evidence="2">
    <location>
        <begin position="53"/>
        <end position="77"/>
    </location>
</feature>
<feature type="compositionally biased region" description="Polar residues" evidence="1">
    <location>
        <begin position="336"/>
        <end position="357"/>
    </location>
</feature>
<gene>
    <name evidence="4" type="primary">LOC106054651</name>
</gene>
<proteinExistence type="predicted"/>
<feature type="transmembrane region" description="Helical" evidence="2">
    <location>
        <begin position="84"/>
        <end position="106"/>
    </location>
</feature>
<keyword evidence="3" id="KW-1185">Reference proteome</keyword>
<dbReference type="RefSeq" id="XP_055895192.1">
    <property type="nucleotide sequence ID" value="XM_056039217.1"/>
</dbReference>
<accession>A0A9W3B6T9</accession>
<feature type="region of interest" description="Disordered" evidence="1">
    <location>
        <begin position="336"/>
        <end position="372"/>
    </location>
</feature>
<evidence type="ECO:0000313" key="4">
    <source>
        <dbReference type="RefSeq" id="XP_055895192.1"/>
    </source>
</evidence>
<dbReference type="GeneID" id="106054651"/>
<protein>
    <submittedName>
        <fullName evidence="4">Uncharacterized protein LOC106054651</fullName>
    </submittedName>
</protein>
<feature type="transmembrane region" description="Helical" evidence="2">
    <location>
        <begin position="118"/>
        <end position="142"/>
    </location>
</feature>
<evidence type="ECO:0000256" key="1">
    <source>
        <dbReference type="SAM" id="MobiDB-lite"/>
    </source>
</evidence>
<reference evidence="4" key="1">
    <citation type="submission" date="2025-08" db="UniProtKB">
        <authorList>
            <consortium name="RefSeq"/>
        </authorList>
    </citation>
    <scope>IDENTIFICATION</scope>
</reference>
<feature type="transmembrane region" description="Helical" evidence="2">
    <location>
        <begin position="20"/>
        <end position="41"/>
    </location>
</feature>
<keyword evidence="2" id="KW-0812">Transmembrane</keyword>
<name>A0A9W3B6T9_BIOGL</name>
<dbReference type="Pfam" id="PF15860">
    <property type="entry name" value="DUF4728"/>
    <property type="match status" value="1"/>
</dbReference>
<keyword evidence="2" id="KW-0472">Membrane</keyword>
<evidence type="ECO:0000313" key="3">
    <source>
        <dbReference type="Proteomes" id="UP001165740"/>
    </source>
</evidence>
<dbReference type="AlphaFoldDB" id="A0A9W3B6T9"/>
<evidence type="ECO:0000256" key="2">
    <source>
        <dbReference type="SAM" id="Phobius"/>
    </source>
</evidence>
<organism evidence="3 4">
    <name type="scientific">Biomphalaria glabrata</name>
    <name type="common">Bloodfluke planorb</name>
    <name type="synonym">Freshwater snail</name>
    <dbReference type="NCBI Taxonomy" id="6526"/>
    <lineage>
        <taxon>Eukaryota</taxon>
        <taxon>Metazoa</taxon>
        <taxon>Spiralia</taxon>
        <taxon>Lophotrochozoa</taxon>
        <taxon>Mollusca</taxon>
        <taxon>Gastropoda</taxon>
        <taxon>Heterobranchia</taxon>
        <taxon>Euthyneura</taxon>
        <taxon>Panpulmonata</taxon>
        <taxon>Hygrophila</taxon>
        <taxon>Lymnaeoidea</taxon>
        <taxon>Planorbidae</taxon>
        <taxon>Biomphalaria</taxon>
    </lineage>
</organism>
<sequence>MAIINSFLCWSNTRTGTAVCGYYTLIISVVCLALYMLRYIALDDLKDSIELKGIVYVGFVLYSFLIGVSLILLPGVYMDRRFLLLPWIYVLVITVLYETGAIALVTTVHLEQDHTLDVWEIVAVVFYCLRLIANCYCFACVVSQYQELSEGRGTYEYLFKPWRRQMMAPHLNDFEEYNPPYGATLPPYSEENPFKEFSPPNYENLELQDGEQRRPLQSIDNDAVTPQTTTVVLEAHRTSSSLNLGPDYFMEVSPIGCDGLSISSSMLDSYGYDFRDYNCEYEFNSFDLTGHDTLNSRSSLPRTVDHSRSSSLSCDSGHFSLYSHHRQHSRSLNDSSIAMTSSSGHISNSASDNSYHSYMTPKSSRPKRAPSSPLVIHKRTYITWI</sequence>
<dbReference type="PANTHER" id="PTHR36694:SF11">
    <property type="entry name" value="LP21121P-RELATED"/>
    <property type="match status" value="1"/>
</dbReference>